<dbReference type="RefSeq" id="WP_276267387.1">
    <property type="nucleotide sequence ID" value="NZ_JARJLM010000484.1"/>
</dbReference>
<name>A0ABT6AWU1_9BURK</name>
<protein>
    <submittedName>
        <fullName evidence="1">Uncharacterized protein</fullName>
    </submittedName>
</protein>
<sequence length="89" mass="10034">MSEKTVTQRHVDFARAVVELARQHGMSNLRMSYRESHSSAWTRGESWNSEEVTMNWSEGRHGDQSKLSLEYRAAVAVDEKPVMGASHGA</sequence>
<accession>A0ABT6AWU1</accession>
<comment type="caution">
    <text evidence="1">The sequence shown here is derived from an EMBL/GenBank/DDBJ whole genome shotgun (WGS) entry which is preliminary data.</text>
</comment>
<dbReference type="Proteomes" id="UP001216674">
    <property type="component" value="Unassembled WGS sequence"/>
</dbReference>
<evidence type="ECO:0000313" key="2">
    <source>
        <dbReference type="Proteomes" id="UP001216674"/>
    </source>
</evidence>
<gene>
    <name evidence="1" type="ORF">P3W85_29705</name>
</gene>
<proteinExistence type="predicted"/>
<keyword evidence="2" id="KW-1185">Reference proteome</keyword>
<reference evidence="1 2" key="1">
    <citation type="submission" date="2023-03" db="EMBL/GenBank/DDBJ databases">
        <title>Draft assemblies of triclosan tolerant bacteria isolated from returned activated sludge.</title>
        <authorList>
            <person name="Van Hamelsveld S."/>
        </authorList>
    </citation>
    <scope>NUCLEOTIDE SEQUENCE [LARGE SCALE GENOMIC DNA]</scope>
    <source>
        <strain evidence="1 2">GW210010_S58</strain>
    </source>
</reference>
<evidence type="ECO:0000313" key="1">
    <source>
        <dbReference type="EMBL" id="MDF3837098.1"/>
    </source>
</evidence>
<organism evidence="1 2">
    <name type="scientific">Cupriavidus basilensis</name>
    <dbReference type="NCBI Taxonomy" id="68895"/>
    <lineage>
        <taxon>Bacteria</taxon>
        <taxon>Pseudomonadati</taxon>
        <taxon>Pseudomonadota</taxon>
        <taxon>Betaproteobacteria</taxon>
        <taxon>Burkholderiales</taxon>
        <taxon>Burkholderiaceae</taxon>
        <taxon>Cupriavidus</taxon>
    </lineage>
</organism>
<dbReference type="EMBL" id="JARJLM010000484">
    <property type="protein sequence ID" value="MDF3837098.1"/>
    <property type="molecule type" value="Genomic_DNA"/>
</dbReference>